<feature type="domain" description="3-keto-alpha-glucoside-1,2-lyase/3-keto-2-hydroxy-glucal hydratase" evidence="2">
    <location>
        <begin position="26"/>
        <end position="269"/>
    </location>
</feature>
<gene>
    <name evidence="3" type="ORF">JIN78_15710</name>
</gene>
<sequence>MKGALFLFSFSSLLWAQAEPLSLLDKDLSQWEIFMGVPHESIQLEGYQHEPHTNHMTGRPLGLGQDPLQVFQMIEEEGEPVLLVSGQIYAGLTSKKEFSNYHLTLDFKWGEKKWEPRLQAKRDSGLLFHCVGNHGAFWKVWMRSLEFQIQEGDCGDFIPLAGAEASVPVGPQGFQGKNQPVYTPEGELRHGMGYLLHGPSEEKPHGEWNTLELYTVGERALFVVNGVPNMMLFDTRQKGPGGEGEVPLTAGKIQLQSEAAEIYFRRLELTPIEEFPEEYEAVVTRPAGESRPW</sequence>
<dbReference type="InterPro" id="IPR010496">
    <property type="entry name" value="AL/BT2_dom"/>
</dbReference>
<dbReference type="EMBL" id="JAENIO010000058">
    <property type="protein sequence ID" value="MBK1835515.1"/>
    <property type="molecule type" value="Genomic_DNA"/>
</dbReference>
<organism evidence="3 4">
    <name type="scientific">Roseibacillus ishigakijimensis</name>
    <dbReference type="NCBI Taxonomy" id="454146"/>
    <lineage>
        <taxon>Bacteria</taxon>
        <taxon>Pseudomonadati</taxon>
        <taxon>Verrucomicrobiota</taxon>
        <taxon>Verrucomicrobiia</taxon>
        <taxon>Verrucomicrobiales</taxon>
        <taxon>Verrucomicrobiaceae</taxon>
        <taxon>Roseibacillus</taxon>
    </lineage>
</organism>
<evidence type="ECO:0000256" key="1">
    <source>
        <dbReference type="SAM" id="SignalP"/>
    </source>
</evidence>
<evidence type="ECO:0000259" key="2">
    <source>
        <dbReference type="Pfam" id="PF06439"/>
    </source>
</evidence>
<dbReference type="AlphaFoldDB" id="A0A934RWN2"/>
<proteinExistence type="predicted"/>
<evidence type="ECO:0000313" key="4">
    <source>
        <dbReference type="Proteomes" id="UP000604083"/>
    </source>
</evidence>
<dbReference type="Pfam" id="PF06439">
    <property type="entry name" value="3keto-disac_hyd"/>
    <property type="match status" value="1"/>
</dbReference>
<protein>
    <submittedName>
        <fullName evidence="3">DUF1080 domain-containing protein</fullName>
    </submittedName>
</protein>
<keyword evidence="4" id="KW-1185">Reference proteome</keyword>
<dbReference type="Gene3D" id="2.60.120.560">
    <property type="entry name" value="Exo-inulinase, domain 1"/>
    <property type="match status" value="1"/>
</dbReference>
<dbReference type="Proteomes" id="UP000604083">
    <property type="component" value="Unassembled WGS sequence"/>
</dbReference>
<accession>A0A934RWN2</accession>
<comment type="caution">
    <text evidence="3">The sequence shown here is derived from an EMBL/GenBank/DDBJ whole genome shotgun (WGS) entry which is preliminary data.</text>
</comment>
<dbReference type="RefSeq" id="WP_200392953.1">
    <property type="nucleotide sequence ID" value="NZ_JAENIO010000058.1"/>
</dbReference>
<evidence type="ECO:0000313" key="3">
    <source>
        <dbReference type="EMBL" id="MBK1835515.1"/>
    </source>
</evidence>
<keyword evidence="1" id="KW-0732">Signal</keyword>
<feature type="signal peptide" evidence="1">
    <location>
        <begin position="1"/>
        <end position="18"/>
    </location>
</feature>
<reference evidence="3" key="1">
    <citation type="submission" date="2021-01" db="EMBL/GenBank/DDBJ databases">
        <title>Modified the classification status of verrucomicrobia.</title>
        <authorList>
            <person name="Feng X."/>
        </authorList>
    </citation>
    <scope>NUCLEOTIDE SEQUENCE</scope>
    <source>
        <strain evidence="3">KCTC 12986</strain>
    </source>
</reference>
<feature type="chain" id="PRO_5037642908" evidence="1">
    <location>
        <begin position="19"/>
        <end position="293"/>
    </location>
</feature>
<name>A0A934RWN2_9BACT</name>
<dbReference type="GO" id="GO:0016787">
    <property type="term" value="F:hydrolase activity"/>
    <property type="evidence" value="ECO:0007669"/>
    <property type="project" value="InterPro"/>
</dbReference>